<dbReference type="AlphaFoldDB" id="A0A1H3P0S3"/>
<dbReference type="STRING" id="1137993.SAMN05660209_04159"/>
<accession>A0A1H3P0S3</accession>
<evidence type="ECO:0000313" key="2">
    <source>
        <dbReference type="Proteomes" id="UP000198921"/>
    </source>
</evidence>
<organism evidence="1 2">
    <name type="scientific">Geodermatophilus africanus</name>
    <dbReference type="NCBI Taxonomy" id="1137993"/>
    <lineage>
        <taxon>Bacteria</taxon>
        <taxon>Bacillati</taxon>
        <taxon>Actinomycetota</taxon>
        <taxon>Actinomycetes</taxon>
        <taxon>Geodermatophilales</taxon>
        <taxon>Geodermatophilaceae</taxon>
        <taxon>Geodermatophilus</taxon>
    </lineage>
</organism>
<proteinExistence type="predicted"/>
<dbReference type="Proteomes" id="UP000198921">
    <property type="component" value="Unassembled WGS sequence"/>
</dbReference>
<keyword evidence="2" id="KW-1185">Reference proteome</keyword>
<dbReference type="EMBL" id="FNOT01000014">
    <property type="protein sequence ID" value="SDY94573.1"/>
    <property type="molecule type" value="Genomic_DNA"/>
</dbReference>
<reference evidence="2" key="1">
    <citation type="submission" date="2016-10" db="EMBL/GenBank/DDBJ databases">
        <authorList>
            <person name="Varghese N."/>
            <person name="Submissions S."/>
        </authorList>
    </citation>
    <scope>NUCLEOTIDE SEQUENCE [LARGE SCALE GENOMIC DNA]</scope>
    <source>
        <strain evidence="2">DSM 45422</strain>
    </source>
</reference>
<gene>
    <name evidence="1" type="ORF">SAMN05660209_04159</name>
</gene>
<sequence>MPDGPVGADVAASVGPGWDYYLDRLVTAFEGADPCQVAFPHYLERSDHYRGLFS</sequence>
<dbReference type="RefSeq" id="WP_244522701.1">
    <property type="nucleotide sequence ID" value="NZ_FNOT01000014.1"/>
</dbReference>
<name>A0A1H3P0S3_9ACTN</name>
<evidence type="ECO:0000313" key="1">
    <source>
        <dbReference type="EMBL" id="SDY94573.1"/>
    </source>
</evidence>
<protein>
    <submittedName>
        <fullName evidence="1">Uncharacterized protein</fullName>
    </submittedName>
</protein>